<dbReference type="InterPro" id="IPR011050">
    <property type="entry name" value="Pectin_lyase_fold/virulence"/>
</dbReference>
<dbReference type="InterPro" id="IPR006311">
    <property type="entry name" value="TAT_signal"/>
</dbReference>
<evidence type="ECO:0000313" key="4">
    <source>
        <dbReference type="Proteomes" id="UP000266906"/>
    </source>
</evidence>
<sequence>MAVQPSRHRTRRTLVPALATLVAAVGGAGLATSPAHAAATTYYVDAAAGSDSNAGTSSAAPWQSLAKVNATAFQPGDTVAFKAGATWNGRLVVSSSGTAATPVTFTSYGSGSKPLIAGGGGGTTAVTLDNVHDVTLDGLEVTNSAGDLSVQTASSRGVLVLAKDLGTDSGITVRNLHVHHIDGQGKSDIGQGGIVVMARGSSTPTSFAHLHLLDNEVDHANAYGITMISNWCAGGCAYFSDQSGDTDPAGAFTPSTDVLVQGNHVHDVSGGGIQTSTTQSAVIQNNTVDRAVTNRLQYGGGNVGIWWQNDRDTLVQHNVVANTALNNFNVDNQDDQAFDADEDTRRSIVQGNFSVNNAGGFFLACCGGGGDAVLRYNVSQHDLFHTFTLTDGSYRIRIYGNTVWGTADTQTQWQPPSSGNAEHGGTTRQVGLKTIVDTSYDGASPDKGDIGVYDNVFYNPANVPFNALGGQAHYSHNLYYGGSGITPTVPADDPAAITADPQLTAPGNAAVPTSALTDSQLASLLSGYALGSGSPARNQGLSAGALSTTTAPTNPYGTAVPAGAVDLGAWQHPVSATASTDLGTSIGNASAVTDGNQSTSWASADTPALPGTVTVSYGEARTMDAVDVAAAFGQGQGPTNVDVRTWNGSAWTTQVTGAALTWNLDTSTVEHLRIPLPATVTTTGVQLVVHAANTTWGHLALSEIRPSYGTFASTSQDSYAGLGIQNAVDGNTSTSWATGTPTYGTDGVSIDTGTPQSARTLRLSAAFGQGQGPTNVSVLAFTPAGNIQVAGNVPLTWNSNTGTVETRSIALTTPCANGVCYTPSRYILMVNSANTTWGHWAVNELALLS</sequence>
<evidence type="ECO:0000313" key="3">
    <source>
        <dbReference type="EMBL" id="RPE36162.1"/>
    </source>
</evidence>
<dbReference type="RefSeq" id="WP_123819285.1">
    <property type="nucleotide sequence ID" value="NZ_RKQG01000001.1"/>
</dbReference>
<dbReference type="PROSITE" id="PS50022">
    <property type="entry name" value="FA58C_3"/>
    <property type="match status" value="1"/>
</dbReference>
<organism evidence="3 4">
    <name type="scientific">Kitasatospora cineracea</name>
    <dbReference type="NCBI Taxonomy" id="88074"/>
    <lineage>
        <taxon>Bacteria</taxon>
        <taxon>Bacillati</taxon>
        <taxon>Actinomycetota</taxon>
        <taxon>Actinomycetes</taxon>
        <taxon>Kitasatosporales</taxon>
        <taxon>Streptomycetaceae</taxon>
        <taxon>Kitasatospora</taxon>
    </lineage>
</organism>
<dbReference type="Pfam" id="PF00754">
    <property type="entry name" value="F5_F8_type_C"/>
    <property type="match status" value="1"/>
</dbReference>
<dbReference type="Proteomes" id="UP000266906">
    <property type="component" value="Unassembled WGS sequence"/>
</dbReference>
<keyword evidence="4" id="KW-1185">Reference proteome</keyword>
<dbReference type="Gene3D" id="2.160.20.10">
    <property type="entry name" value="Single-stranded right-handed beta-helix, Pectin lyase-like"/>
    <property type="match status" value="1"/>
</dbReference>
<dbReference type="InterPro" id="IPR012334">
    <property type="entry name" value="Pectin_lyas_fold"/>
</dbReference>
<keyword evidence="1" id="KW-0732">Signal</keyword>
<dbReference type="SUPFAM" id="SSF49785">
    <property type="entry name" value="Galactose-binding domain-like"/>
    <property type="match status" value="1"/>
</dbReference>
<feature type="chain" id="PRO_5018158301" evidence="1">
    <location>
        <begin position="38"/>
        <end position="849"/>
    </location>
</feature>
<reference evidence="3 4" key="1">
    <citation type="submission" date="2018-11" db="EMBL/GenBank/DDBJ databases">
        <title>Sequencing the genomes of 1000 actinobacteria strains.</title>
        <authorList>
            <person name="Klenk H.-P."/>
        </authorList>
    </citation>
    <scope>NUCLEOTIDE SEQUENCE [LARGE SCALE GENOMIC DNA]</scope>
    <source>
        <strain evidence="3 4">DSM 44781</strain>
    </source>
</reference>
<proteinExistence type="predicted"/>
<protein>
    <submittedName>
        <fullName evidence="3">F5/8 type C domain-containing protein</fullName>
    </submittedName>
</protein>
<dbReference type="InterPro" id="IPR006626">
    <property type="entry name" value="PbH1"/>
</dbReference>
<gene>
    <name evidence="3" type="ORF">EDD38_4530</name>
</gene>
<dbReference type="SUPFAM" id="SSF51126">
    <property type="entry name" value="Pectin lyase-like"/>
    <property type="match status" value="1"/>
</dbReference>
<dbReference type="AlphaFoldDB" id="A0A3N4RRV8"/>
<accession>A0A3N4RRV8</accession>
<dbReference type="InterPro" id="IPR008979">
    <property type="entry name" value="Galactose-bd-like_sf"/>
</dbReference>
<dbReference type="PROSITE" id="PS51318">
    <property type="entry name" value="TAT"/>
    <property type="match status" value="1"/>
</dbReference>
<dbReference type="SMART" id="SM00710">
    <property type="entry name" value="PbH1"/>
    <property type="match status" value="8"/>
</dbReference>
<comment type="caution">
    <text evidence="3">The sequence shown here is derived from an EMBL/GenBank/DDBJ whole genome shotgun (WGS) entry which is preliminary data.</text>
</comment>
<dbReference type="Gene3D" id="2.60.120.260">
    <property type="entry name" value="Galactose-binding domain-like"/>
    <property type="match status" value="2"/>
</dbReference>
<evidence type="ECO:0000256" key="1">
    <source>
        <dbReference type="SAM" id="SignalP"/>
    </source>
</evidence>
<feature type="domain" description="F5/8 type C" evidence="2">
    <location>
        <begin position="553"/>
        <end position="709"/>
    </location>
</feature>
<dbReference type="EMBL" id="RKQG01000001">
    <property type="protein sequence ID" value="RPE36162.1"/>
    <property type="molecule type" value="Genomic_DNA"/>
</dbReference>
<name>A0A3N4RRV8_9ACTN</name>
<dbReference type="InterPro" id="IPR000421">
    <property type="entry name" value="FA58C"/>
</dbReference>
<feature type="signal peptide" evidence="1">
    <location>
        <begin position="1"/>
        <end position="37"/>
    </location>
</feature>
<evidence type="ECO:0000259" key="2">
    <source>
        <dbReference type="PROSITE" id="PS50022"/>
    </source>
</evidence>